<evidence type="ECO:0000256" key="4">
    <source>
        <dbReference type="ARBA" id="ARBA00023163"/>
    </source>
</evidence>
<keyword evidence="8" id="KW-1185">Reference proteome</keyword>
<feature type="domain" description="HTH araC/xylS-type" evidence="6">
    <location>
        <begin position="181"/>
        <end position="278"/>
    </location>
</feature>
<dbReference type="EMBL" id="JACJFM010000012">
    <property type="protein sequence ID" value="MBB1487193.1"/>
    <property type="molecule type" value="Genomic_DNA"/>
</dbReference>
<keyword evidence="1" id="KW-0678">Repressor</keyword>
<evidence type="ECO:0000256" key="5">
    <source>
        <dbReference type="SAM" id="MobiDB-lite"/>
    </source>
</evidence>
<evidence type="ECO:0000256" key="3">
    <source>
        <dbReference type="ARBA" id="ARBA00023125"/>
    </source>
</evidence>
<dbReference type="GO" id="GO:0003700">
    <property type="term" value="F:DNA-binding transcription factor activity"/>
    <property type="evidence" value="ECO:0007669"/>
    <property type="project" value="InterPro"/>
</dbReference>
<comment type="caution">
    <text evidence="7">The sequence shown here is derived from an EMBL/GenBank/DDBJ whole genome shotgun (WGS) entry which is preliminary data.</text>
</comment>
<accession>A0A839INX3</accession>
<keyword evidence="2" id="KW-0805">Transcription regulation</keyword>
<dbReference type="PANTHER" id="PTHR11019">
    <property type="entry name" value="HTH-TYPE TRANSCRIPTIONAL REGULATOR NIMR"/>
    <property type="match status" value="1"/>
</dbReference>
<dbReference type="CDD" id="cd06124">
    <property type="entry name" value="cupin_NimR-like_N"/>
    <property type="match status" value="1"/>
</dbReference>
<dbReference type="Gene3D" id="1.10.10.60">
    <property type="entry name" value="Homeodomain-like"/>
    <property type="match status" value="1"/>
</dbReference>
<dbReference type="InterPro" id="IPR018060">
    <property type="entry name" value="HTH_AraC"/>
</dbReference>
<dbReference type="FunFam" id="1.10.10.60:FF:000132">
    <property type="entry name" value="AraC family transcriptional regulator"/>
    <property type="match status" value="1"/>
</dbReference>
<dbReference type="SUPFAM" id="SSF46689">
    <property type="entry name" value="Homeodomain-like"/>
    <property type="match status" value="2"/>
</dbReference>
<dbReference type="InterPro" id="IPR003313">
    <property type="entry name" value="AraC-bd"/>
</dbReference>
<evidence type="ECO:0000313" key="8">
    <source>
        <dbReference type="Proteomes" id="UP000565262"/>
    </source>
</evidence>
<dbReference type="InterPro" id="IPR014710">
    <property type="entry name" value="RmlC-like_jellyroll"/>
</dbReference>
<dbReference type="InterPro" id="IPR011051">
    <property type="entry name" value="RmlC_Cupin_sf"/>
</dbReference>
<feature type="region of interest" description="Disordered" evidence="5">
    <location>
        <begin position="1"/>
        <end position="21"/>
    </location>
</feature>
<dbReference type="SUPFAM" id="SSF51182">
    <property type="entry name" value="RmlC-like cupins"/>
    <property type="match status" value="1"/>
</dbReference>
<organism evidence="7 8">
    <name type="scientific">Oceanospirillum sediminis</name>
    <dbReference type="NCBI Taxonomy" id="2760088"/>
    <lineage>
        <taxon>Bacteria</taxon>
        <taxon>Pseudomonadati</taxon>
        <taxon>Pseudomonadota</taxon>
        <taxon>Gammaproteobacteria</taxon>
        <taxon>Oceanospirillales</taxon>
        <taxon>Oceanospirillaceae</taxon>
        <taxon>Oceanospirillum</taxon>
    </lineage>
</organism>
<dbReference type="GO" id="GO:0043565">
    <property type="term" value="F:sequence-specific DNA binding"/>
    <property type="evidence" value="ECO:0007669"/>
    <property type="project" value="InterPro"/>
</dbReference>
<protein>
    <submittedName>
        <fullName evidence="7">Helix-turn-helix transcriptional regulator</fullName>
    </submittedName>
</protein>
<sequence length="279" mass="31716">MTDTRISGRASEAHIQKQISSGKRIRSTAGQVIDPLRPVIGMQDTMPANLEISYHSHPRGQLAYASEGILKIYTDDGIWIVPPTQAVWIPGNIRHSVNAEITAEIRHLFIDPSHLQDFPDQCSVLEMHTLLKELILRVADFGREYQPDSPASRVCAVILDELTQLQPSQLHLPFARDKRLQKVMQMMIKRPDAEPPLAFWADQASTSERTLSRLFIKETGMNFSQWRRQLLLQEAVRRLNQKESVTHIALELGYRSTSAFVAMFRQALGKPPGQYLKQI</sequence>
<dbReference type="PROSITE" id="PS01124">
    <property type="entry name" value="HTH_ARAC_FAMILY_2"/>
    <property type="match status" value="1"/>
</dbReference>
<dbReference type="SMART" id="SM00342">
    <property type="entry name" value="HTH_ARAC"/>
    <property type="match status" value="1"/>
</dbReference>
<evidence type="ECO:0000313" key="7">
    <source>
        <dbReference type="EMBL" id="MBB1487193.1"/>
    </source>
</evidence>
<dbReference type="Pfam" id="PF12833">
    <property type="entry name" value="HTH_18"/>
    <property type="match status" value="1"/>
</dbReference>
<dbReference type="PANTHER" id="PTHR11019:SF159">
    <property type="entry name" value="TRANSCRIPTIONAL REGULATOR-RELATED"/>
    <property type="match status" value="1"/>
</dbReference>
<keyword evidence="4" id="KW-0804">Transcription</keyword>
<name>A0A839INX3_9GAMM</name>
<evidence type="ECO:0000256" key="1">
    <source>
        <dbReference type="ARBA" id="ARBA00022491"/>
    </source>
</evidence>
<dbReference type="AlphaFoldDB" id="A0A839INX3"/>
<evidence type="ECO:0000256" key="2">
    <source>
        <dbReference type="ARBA" id="ARBA00023015"/>
    </source>
</evidence>
<gene>
    <name evidence="7" type="ORF">H4O21_11290</name>
</gene>
<evidence type="ECO:0000259" key="6">
    <source>
        <dbReference type="PROSITE" id="PS01124"/>
    </source>
</evidence>
<dbReference type="RefSeq" id="WP_182808970.1">
    <property type="nucleotide sequence ID" value="NZ_JACJFM010000012.1"/>
</dbReference>
<dbReference type="Pfam" id="PF02311">
    <property type="entry name" value="AraC_binding"/>
    <property type="match status" value="1"/>
</dbReference>
<reference evidence="7 8" key="1">
    <citation type="submission" date="2020-08" db="EMBL/GenBank/DDBJ databases">
        <title>Oceanospirillum sp. nov. isolated from marine sediment.</title>
        <authorList>
            <person name="Ji X."/>
        </authorList>
    </citation>
    <scope>NUCLEOTIDE SEQUENCE [LARGE SCALE GENOMIC DNA]</scope>
    <source>
        <strain evidence="7 8">D5</strain>
    </source>
</reference>
<proteinExistence type="predicted"/>
<keyword evidence="3" id="KW-0238">DNA-binding</keyword>
<dbReference type="InterPro" id="IPR009057">
    <property type="entry name" value="Homeodomain-like_sf"/>
</dbReference>
<dbReference type="Proteomes" id="UP000565262">
    <property type="component" value="Unassembled WGS sequence"/>
</dbReference>
<dbReference type="Gene3D" id="2.60.120.10">
    <property type="entry name" value="Jelly Rolls"/>
    <property type="match status" value="1"/>
</dbReference>